<dbReference type="InterPro" id="IPR043148">
    <property type="entry name" value="TagF_C"/>
</dbReference>
<name>A0ABP8Y526_9MICO</name>
<accession>A0ABP8Y526</accession>
<organism evidence="1 2">
    <name type="scientific">Isoptericola chiayiensis</name>
    <dbReference type="NCBI Taxonomy" id="579446"/>
    <lineage>
        <taxon>Bacteria</taxon>
        <taxon>Bacillati</taxon>
        <taxon>Actinomycetota</taxon>
        <taxon>Actinomycetes</taxon>
        <taxon>Micrococcales</taxon>
        <taxon>Promicromonosporaceae</taxon>
        <taxon>Isoptericola</taxon>
    </lineage>
</organism>
<evidence type="ECO:0000313" key="1">
    <source>
        <dbReference type="EMBL" id="GAA4720884.1"/>
    </source>
</evidence>
<reference evidence="2" key="1">
    <citation type="journal article" date="2019" name="Int. J. Syst. Evol. Microbiol.">
        <title>The Global Catalogue of Microorganisms (GCM) 10K type strain sequencing project: providing services to taxonomists for standard genome sequencing and annotation.</title>
        <authorList>
            <consortium name="The Broad Institute Genomics Platform"/>
            <consortium name="The Broad Institute Genome Sequencing Center for Infectious Disease"/>
            <person name="Wu L."/>
            <person name="Ma J."/>
        </authorList>
    </citation>
    <scope>NUCLEOTIDE SEQUENCE [LARGE SCALE GENOMIC DNA]</scope>
    <source>
        <strain evidence="2">JCM 18063</strain>
    </source>
</reference>
<proteinExistence type="predicted"/>
<sequence length="401" mass="45115">MSLIRDLQALATAVTRTVIRRRNRRAWSSYEASRPAPRETFEAAIFFADSPVNLYQIQQWYEPMRKLAETHPVAVIVRNVATAVALKDECPLPVIYQPFIAETESWLETQRIGAVFYVNQNIVNFRMMRFRDPAHIFISHGESDKDYMASNQLKAYDYTFIAGQAAYERLGRRLVDFDRDKHLRRIGRPQVDVPPAGPSLPDDDRSVVLYAPTWEGDRPSMSYSSLVSHAPAMIDALVATGRHRIIYRPHPRTGVVDPAYRDAHRAVVERLQKANAADPAARHLVDTDSVFGWQLGVSDVCVADISAVAFDFLATGKPLLLTEPASPDTEVDRDGLAGKIRTFRADEAAAVLSVIDDVAHGEDRGRYEQIVEHYFGDTTPGASLQRFLDVSDKVIRHRQTV</sequence>
<evidence type="ECO:0000313" key="2">
    <source>
        <dbReference type="Proteomes" id="UP001500956"/>
    </source>
</evidence>
<comment type="caution">
    <text evidence="1">The sequence shown here is derived from an EMBL/GenBank/DDBJ whole genome shotgun (WGS) entry which is preliminary data.</text>
</comment>
<dbReference type="RefSeq" id="WP_246253414.1">
    <property type="nucleotide sequence ID" value="NZ_BAABID010000004.1"/>
</dbReference>
<protein>
    <submittedName>
        <fullName evidence="1">CDP-glycerol glycerophosphotransferase family protein</fullName>
    </submittedName>
</protein>
<dbReference type="InterPro" id="IPR007554">
    <property type="entry name" value="Glycerophosphate_synth"/>
</dbReference>
<dbReference type="Gene3D" id="3.40.50.12580">
    <property type="match status" value="1"/>
</dbReference>
<gene>
    <name evidence="1" type="ORF">GCM10023216_07400</name>
</gene>
<dbReference type="EMBL" id="BAABID010000004">
    <property type="protein sequence ID" value="GAA4720884.1"/>
    <property type="molecule type" value="Genomic_DNA"/>
</dbReference>
<keyword evidence="2" id="KW-1185">Reference proteome</keyword>
<dbReference type="Proteomes" id="UP001500956">
    <property type="component" value="Unassembled WGS sequence"/>
</dbReference>
<dbReference type="Pfam" id="PF04464">
    <property type="entry name" value="Glyphos_transf"/>
    <property type="match status" value="1"/>
</dbReference>